<dbReference type="InterPro" id="IPR018110">
    <property type="entry name" value="Mandel_Rmase/mucon_lact_enz_CS"/>
</dbReference>
<keyword evidence="3" id="KW-0460">Magnesium</keyword>
<evidence type="ECO:0000313" key="5">
    <source>
        <dbReference type="EMBL" id="TWU17770.1"/>
    </source>
</evidence>
<dbReference type="PANTHER" id="PTHR13794">
    <property type="entry name" value="ENOLASE SUPERFAMILY, MANDELATE RACEMASE"/>
    <property type="match status" value="1"/>
</dbReference>
<dbReference type="Proteomes" id="UP000316304">
    <property type="component" value="Unassembled WGS sequence"/>
</dbReference>
<comment type="caution">
    <text evidence="5">The sequence shown here is derived from an EMBL/GenBank/DDBJ whole genome shotgun (WGS) entry which is preliminary data.</text>
</comment>
<dbReference type="InterPro" id="IPR013342">
    <property type="entry name" value="Mandelate_racemase_C"/>
</dbReference>
<dbReference type="InterPro" id="IPR013341">
    <property type="entry name" value="Mandelate_racemase_N_dom"/>
</dbReference>
<dbReference type="GO" id="GO:0000287">
    <property type="term" value="F:magnesium ion binding"/>
    <property type="evidence" value="ECO:0007669"/>
    <property type="project" value="TreeGrafter"/>
</dbReference>
<evidence type="ECO:0000313" key="6">
    <source>
        <dbReference type="Proteomes" id="UP000316304"/>
    </source>
</evidence>
<dbReference type="EC" id="4.2.1.90" evidence="5"/>
<dbReference type="GO" id="GO:0009063">
    <property type="term" value="P:amino acid catabolic process"/>
    <property type="evidence" value="ECO:0007669"/>
    <property type="project" value="InterPro"/>
</dbReference>
<keyword evidence="5" id="KW-0456">Lyase</keyword>
<dbReference type="Gene3D" id="3.20.20.120">
    <property type="entry name" value="Enolase-like C-terminal domain"/>
    <property type="match status" value="1"/>
</dbReference>
<dbReference type="AlphaFoldDB" id="A0A5C6BZI5"/>
<name>A0A5C6BZI5_9BACT</name>
<dbReference type="EMBL" id="SJPT01000010">
    <property type="protein sequence ID" value="TWU17770.1"/>
    <property type="molecule type" value="Genomic_DNA"/>
</dbReference>
<feature type="domain" description="Mandelate racemase/muconate lactonizing enzyme C-terminal" evidence="4">
    <location>
        <begin position="160"/>
        <end position="265"/>
    </location>
</feature>
<dbReference type="Pfam" id="PF13378">
    <property type="entry name" value="MR_MLE_C"/>
    <property type="match status" value="1"/>
</dbReference>
<organism evidence="5 6">
    <name type="scientific">Novipirellula galeiformis</name>
    <dbReference type="NCBI Taxonomy" id="2528004"/>
    <lineage>
        <taxon>Bacteria</taxon>
        <taxon>Pseudomonadati</taxon>
        <taxon>Planctomycetota</taxon>
        <taxon>Planctomycetia</taxon>
        <taxon>Pirellulales</taxon>
        <taxon>Pirellulaceae</taxon>
        <taxon>Novipirellula</taxon>
    </lineage>
</organism>
<dbReference type="SUPFAM" id="SSF51604">
    <property type="entry name" value="Enolase C-terminal domain-like"/>
    <property type="match status" value="1"/>
</dbReference>
<protein>
    <submittedName>
        <fullName evidence="5">L-rhamnonate dehydratase</fullName>
        <ecNumber evidence="5">4.2.1.90</ecNumber>
    </submittedName>
</protein>
<evidence type="ECO:0000256" key="3">
    <source>
        <dbReference type="ARBA" id="ARBA00022842"/>
    </source>
</evidence>
<sequence>MPTSLSRVKPNCFNDHTKDFMKIREIRCAGLRGATPEGGWSNELRPDDCVHTLIAVHTDEGAVGLGSVFTNDALVQAALAVLEPLYRGENALEPERVSEKLHQHMFWLGRGGSLTHAISGIDIALWDLFGQATGQPVGRLLGGRYRDRVQPYASLLMDEPSKLRDHLLAVKAEGFRAFKIGWGPFGRVNAATDRAIVQAAREAVGAECRLMVDAGGSDAFWTNGYKWALNTATMLADYDVHWFEEALPPDAIEDYAKLREHSPVSIAGGEVLTRRQAFMPWMAARALDIVQPDVTKVGGISEERRIAWMAQEHGIRFIPHGWNTAVGLAADLHLASAFPGTDLVEYLTGSPFIDEISANQFKLDADGMLAIPSGPGLGLELDPEIVKKYTGGANLL</sequence>
<dbReference type="Gene3D" id="3.30.390.10">
    <property type="entry name" value="Enolase-like, N-terminal domain"/>
    <property type="match status" value="1"/>
</dbReference>
<gene>
    <name evidence="5" type="primary">rhmD</name>
    <name evidence="5" type="ORF">Pla52o_49850</name>
</gene>
<dbReference type="SFLD" id="SFLDG00179">
    <property type="entry name" value="mandelate_racemase"/>
    <property type="match status" value="1"/>
</dbReference>
<dbReference type="InterPro" id="IPR029065">
    <property type="entry name" value="Enolase_C-like"/>
</dbReference>
<dbReference type="InterPro" id="IPR029017">
    <property type="entry name" value="Enolase-like_N"/>
</dbReference>
<accession>A0A5C6BZI5</accession>
<reference evidence="5 6" key="1">
    <citation type="submission" date="2019-02" db="EMBL/GenBank/DDBJ databases">
        <title>Deep-cultivation of Planctomycetes and their phenomic and genomic characterization uncovers novel biology.</title>
        <authorList>
            <person name="Wiegand S."/>
            <person name="Jogler M."/>
            <person name="Boedeker C."/>
            <person name="Pinto D."/>
            <person name="Vollmers J."/>
            <person name="Rivas-Marin E."/>
            <person name="Kohn T."/>
            <person name="Peeters S.H."/>
            <person name="Heuer A."/>
            <person name="Rast P."/>
            <person name="Oberbeckmann S."/>
            <person name="Bunk B."/>
            <person name="Jeske O."/>
            <person name="Meyerdierks A."/>
            <person name="Storesund J.E."/>
            <person name="Kallscheuer N."/>
            <person name="Luecker S."/>
            <person name="Lage O.M."/>
            <person name="Pohl T."/>
            <person name="Merkel B.J."/>
            <person name="Hornburger P."/>
            <person name="Mueller R.-W."/>
            <person name="Bruemmer F."/>
            <person name="Labrenz M."/>
            <person name="Spormann A.M."/>
            <person name="Op Den Camp H."/>
            <person name="Overmann J."/>
            <person name="Amann R."/>
            <person name="Jetten M.S.M."/>
            <person name="Mascher T."/>
            <person name="Medema M.H."/>
            <person name="Devos D.P."/>
            <person name="Kaster A.-K."/>
            <person name="Ovreas L."/>
            <person name="Rohde M."/>
            <person name="Galperin M.Y."/>
            <person name="Jogler C."/>
        </authorList>
    </citation>
    <scope>NUCLEOTIDE SEQUENCE [LARGE SCALE GENOMIC DNA]</scope>
    <source>
        <strain evidence="5 6">Pla52o</strain>
    </source>
</reference>
<dbReference type="GO" id="GO:0050032">
    <property type="term" value="F:L-rhamnonate dehydratase activity"/>
    <property type="evidence" value="ECO:0007669"/>
    <property type="project" value="UniProtKB-EC"/>
</dbReference>
<dbReference type="InterPro" id="IPR046945">
    <property type="entry name" value="RHMD-like"/>
</dbReference>
<proteinExistence type="predicted"/>
<dbReference type="CDD" id="cd03316">
    <property type="entry name" value="MR_like"/>
    <property type="match status" value="1"/>
</dbReference>
<dbReference type="SFLD" id="SFLDS00001">
    <property type="entry name" value="Enolase"/>
    <property type="match status" value="1"/>
</dbReference>
<dbReference type="Pfam" id="PF02746">
    <property type="entry name" value="MR_MLE_N"/>
    <property type="match status" value="1"/>
</dbReference>
<evidence type="ECO:0000259" key="4">
    <source>
        <dbReference type="SMART" id="SM00922"/>
    </source>
</evidence>
<dbReference type="SUPFAM" id="SSF54826">
    <property type="entry name" value="Enolase N-terminal domain-like"/>
    <property type="match status" value="1"/>
</dbReference>
<evidence type="ECO:0000256" key="1">
    <source>
        <dbReference type="ARBA" id="ARBA00001946"/>
    </source>
</evidence>
<dbReference type="GO" id="GO:0016052">
    <property type="term" value="P:carbohydrate catabolic process"/>
    <property type="evidence" value="ECO:0007669"/>
    <property type="project" value="TreeGrafter"/>
</dbReference>
<dbReference type="PANTHER" id="PTHR13794:SF58">
    <property type="entry name" value="MITOCHONDRIAL ENOLASE SUPERFAMILY MEMBER 1"/>
    <property type="match status" value="1"/>
</dbReference>
<keyword evidence="2" id="KW-0479">Metal-binding</keyword>
<dbReference type="SMART" id="SM00922">
    <property type="entry name" value="MR_MLE"/>
    <property type="match status" value="1"/>
</dbReference>
<keyword evidence="6" id="KW-1185">Reference proteome</keyword>
<dbReference type="PROSITE" id="PS00908">
    <property type="entry name" value="MR_MLE_1"/>
    <property type="match status" value="1"/>
</dbReference>
<evidence type="ECO:0000256" key="2">
    <source>
        <dbReference type="ARBA" id="ARBA00022723"/>
    </source>
</evidence>
<dbReference type="InterPro" id="IPR036849">
    <property type="entry name" value="Enolase-like_C_sf"/>
</dbReference>
<comment type="cofactor">
    <cofactor evidence="1">
        <name>Mg(2+)</name>
        <dbReference type="ChEBI" id="CHEBI:18420"/>
    </cofactor>
</comment>